<evidence type="ECO:0000313" key="11">
    <source>
        <dbReference type="EMBL" id="VEU41111.1"/>
    </source>
</evidence>
<dbReference type="PROSITE" id="PS50920">
    <property type="entry name" value="SOLCAR"/>
    <property type="match status" value="3"/>
</dbReference>
<name>A0A448ZGK2_9STRA</name>
<evidence type="ECO:0000256" key="3">
    <source>
        <dbReference type="ARBA" id="ARBA00022448"/>
    </source>
</evidence>
<keyword evidence="5" id="KW-0677">Repeat</keyword>
<dbReference type="Gene3D" id="1.50.40.10">
    <property type="entry name" value="Mitochondrial carrier domain"/>
    <property type="match status" value="1"/>
</dbReference>
<reference evidence="11 12" key="1">
    <citation type="submission" date="2019-01" db="EMBL/GenBank/DDBJ databases">
        <authorList>
            <person name="Ferrante I. M."/>
        </authorList>
    </citation>
    <scope>NUCLEOTIDE SEQUENCE [LARGE SCALE GENOMIC DNA]</scope>
    <source>
        <strain evidence="11 12">B856</strain>
    </source>
</reference>
<keyword evidence="4 9" id="KW-0812">Transmembrane</keyword>
<dbReference type="GO" id="GO:0015227">
    <property type="term" value="F:O-acyl-L-carnitine transmembrane transporter activity"/>
    <property type="evidence" value="ECO:0007669"/>
    <property type="project" value="TreeGrafter"/>
</dbReference>
<evidence type="ECO:0000256" key="8">
    <source>
        <dbReference type="ARBA" id="ARBA00023136"/>
    </source>
</evidence>
<keyword evidence="8 9" id="KW-0472">Membrane</keyword>
<dbReference type="InterPro" id="IPR050567">
    <property type="entry name" value="Mitochondrial_Carrier"/>
</dbReference>
<dbReference type="OrthoDB" id="193856at2759"/>
<evidence type="ECO:0000256" key="6">
    <source>
        <dbReference type="ARBA" id="ARBA00022989"/>
    </source>
</evidence>
<dbReference type="GO" id="GO:1902603">
    <property type="term" value="P:carnitine transmembrane transport"/>
    <property type="evidence" value="ECO:0007669"/>
    <property type="project" value="TreeGrafter"/>
</dbReference>
<dbReference type="GO" id="GO:0006839">
    <property type="term" value="P:mitochondrial transport"/>
    <property type="evidence" value="ECO:0007669"/>
    <property type="project" value="TreeGrafter"/>
</dbReference>
<keyword evidence="12" id="KW-1185">Reference proteome</keyword>
<dbReference type="AlphaFoldDB" id="A0A448ZGK2"/>
<dbReference type="InterPro" id="IPR023395">
    <property type="entry name" value="MCP_dom_sf"/>
</dbReference>
<proteinExistence type="inferred from homology"/>
<evidence type="ECO:0000313" key="12">
    <source>
        <dbReference type="Proteomes" id="UP000291116"/>
    </source>
</evidence>
<feature type="repeat" description="Solcar" evidence="9">
    <location>
        <begin position="6"/>
        <end position="104"/>
    </location>
</feature>
<organism evidence="11 12">
    <name type="scientific">Pseudo-nitzschia multistriata</name>
    <dbReference type="NCBI Taxonomy" id="183589"/>
    <lineage>
        <taxon>Eukaryota</taxon>
        <taxon>Sar</taxon>
        <taxon>Stramenopiles</taxon>
        <taxon>Ochrophyta</taxon>
        <taxon>Bacillariophyta</taxon>
        <taxon>Bacillariophyceae</taxon>
        <taxon>Bacillariophycidae</taxon>
        <taxon>Bacillariales</taxon>
        <taxon>Bacillariaceae</taxon>
        <taxon>Pseudo-nitzschia</taxon>
    </lineage>
</organism>
<keyword evidence="7" id="KW-0496">Mitochondrion</keyword>
<evidence type="ECO:0000256" key="5">
    <source>
        <dbReference type="ARBA" id="ARBA00022737"/>
    </source>
</evidence>
<evidence type="ECO:0000256" key="9">
    <source>
        <dbReference type="PROSITE-ProRule" id="PRU00282"/>
    </source>
</evidence>
<protein>
    <recommendedName>
        <fullName evidence="13">Mitochondrial carrier protein</fullName>
    </recommendedName>
</protein>
<accession>A0A448ZGK2</accession>
<dbReference type="Proteomes" id="UP000291116">
    <property type="component" value="Unassembled WGS sequence"/>
</dbReference>
<evidence type="ECO:0000256" key="2">
    <source>
        <dbReference type="ARBA" id="ARBA00006375"/>
    </source>
</evidence>
<gene>
    <name evidence="11" type="ORF">PSNMU_V1.4_AUG-EV-PASAV3_0080770</name>
</gene>
<comment type="subcellular location">
    <subcellularLocation>
        <location evidence="1">Mitochondrion membrane</location>
        <topology evidence="1">Multi-pass membrane protein</topology>
    </subcellularLocation>
</comment>
<dbReference type="PANTHER" id="PTHR45624">
    <property type="entry name" value="MITOCHONDRIAL BASIC AMINO ACIDS TRANSPORTER-RELATED"/>
    <property type="match status" value="1"/>
</dbReference>
<sequence length="332" mass="34518">MSLLTEEWWTDFVAGWVSGAVGVATCQPLDTVLTRFQAGRVLSAPGLEVAVQGGVTASAVRSSVRGLVGEFGLRSLWRGSSPMIGAVPVQNALLMGGYGFGKRYSEGARGADTGACDALLPVFVGGCAGGVLQSFLMSPVEWIKVQQQTHASSGAAATASSVSVLRRFLTHRHALWNRGLTATLLRDGIPHGVWFATYEFCKLRMLAGPAEAASGGTETPGAGAEDGPRSSLYKTVAVPVVSGAVAATTAWAVGYPFDIIKTRIQASADGVRVPPGVWETGIKLVEEANGNLLRGLYRGFGLKLLRSVPASMVGFFTYELVSGAIAGAGSNP</sequence>
<dbReference type="InterPro" id="IPR018108">
    <property type="entry name" value="MCP_transmembrane"/>
</dbReference>
<evidence type="ECO:0008006" key="13">
    <source>
        <dbReference type="Google" id="ProtNLM"/>
    </source>
</evidence>
<evidence type="ECO:0000256" key="1">
    <source>
        <dbReference type="ARBA" id="ARBA00004225"/>
    </source>
</evidence>
<dbReference type="PANTHER" id="PTHR45624:SF4">
    <property type="entry name" value="CONGESTED-LIKE TRACHEA PROTEIN-RELATED"/>
    <property type="match status" value="1"/>
</dbReference>
<evidence type="ECO:0000256" key="7">
    <source>
        <dbReference type="ARBA" id="ARBA00023128"/>
    </source>
</evidence>
<comment type="similarity">
    <text evidence="2 10">Belongs to the mitochondrial carrier (TC 2.A.29) family.</text>
</comment>
<dbReference type="SUPFAM" id="SSF103506">
    <property type="entry name" value="Mitochondrial carrier"/>
    <property type="match status" value="1"/>
</dbReference>
<feature type="repeat" description="Solcar" evidence="9">
    <location>
        <begin position="117"/>
        <end position="204"/>
    </location>
</feature>
<feature type="repeat" description="Solcar" evidence="9">
    <location>
        <begin position="234"/>
        <end position="324"/>
    </location>
</feature>
<dbReference type="GO" id="GO:0031966">
    <property type="term" value="C:mitochondrial membrane"/>
    <property type="evidence" value="ECO:0007669"/>
    <property type="project" value="UniProtKB-SubCell"/>
</dbReference>
<dbReference type="EMBL" id="CAACVS010000335">
    <property type="protein sequence ID" value="VEU41111.1"/>
    <property type="molecule type" value="Genomic_DNA"/>
</dbReference>
<evidence type="ECO:0000256" key="4">
    <source>
        <dbReference type="ARBA" id="ARBA00022692"/>
    </source>
</evidence>
<keyword evidence="6" id="KW-1133">Transmembrane helix</keyword>
<evidence type="ECO:0000256" key="10">
    <source>
        <dbReference type="RuleBase" id="RU000488"/>
    </source>
</evidence>
<dbReference type="Pfam" id="PF00153">
    <property type="entry name" value="Mito_carr"/>
    <property type="match status" value="3"/>
</dbReference>
<keyword evidence="3 10" id="KW-0813">Transport</keyword>